<name>A0A6M3XL42_9ZZZZ</name>
<dbReference type="Gene3D" id="3.90.550.10">
    <property type="entry name" value="Spore Coat Polysaccharide Biosynthesis Protein SpsA, Chain A"/>
    <property type="match status" value="1"/>
</dbReference>
<dbReference type="SUPFAM" id="SSF53448">
    <property type="entry name" value="Nucleotide-diphospho-sugar transferases"/>
    <property type="match status" value="1"/>
</dbReference>
<evidence type="ECO:0000313" key="3">
    <source>
        <dbReference type="EMBL" id="QJA80137.1"/>
    </source>
</evidence>
<dbReference type="InterPro" id="IPR001173">
    <property type="entry name" value="Glyco_trans_2-like"/>
</dbReference>
<dbReference type="InterPro" id="IPR029044">
    <property type="entry name" value="Nucleotide-diphossugar_trans"/>
</dbReference>
<feature type="region of interest" description="Disordered" evidence="1">
    <location>
        <begin position="212"/>
        <end position="239"/>
    </location>
</feature>
<organism evidence="4">
    <name type="scientific">viral metagenome</name>
    <dbReference type="NCBI Taxonomy" id="1070528"/>
    <lineage>
        <taxon>unclassified sequences</taxon>
        <taxon>metagenomes</taxon>
        <taxon>organismal metagenomes</taxon>
    </lineage>
</organism>
<dbReference type="EMBL" id="MT142408">
    <property type="protein sequence ID" value="QJA80137.1"/>
    <property type="molecule type" value="Genomic_DNA"/>
</dbReference>
<accession>A0A6M3XL42</accession>
<dbReference type="PANTHER" id="PTHR43630:SF2">
    <property type="entry name" value="GLYCOSYLTRANSFERASE"/>
    <property type="match status" value="1"/>
</dbReference>
<dbReference type="Pfam" id="PF00535">
    <property type="entry name" value="Glycos_transf_2"/>
    <property type="match status" value="1"/>
</dbReference>
<proteinExistence type="predicted"/>
<dbReference type="AlphaFoldDB" id="A0A6M3XL42"/>
<evidence type="ECO:0000313" key="4">
    <source>
        <dbReference type="EMBL" id="QJH98638.1"/>
    </source>
</evidence>
<evidence type="ECO:0000259" key="2">
    <source>
        <dbReference type="Pfam" id="PF00535"/>
    </source>
</evidence>
<evidence type="ECO:0000256" key="1">
    <source>
        <dbReference type="SAM" id="MobiDB-lite"/>
    </source>
</evidence>
<feature type="domain" description="Glycosyltransferase 2-like" evidence="2">
    <location>
        <begin position="17"/>
        <end position="141"/>
    </location>
</feature>
<reference evidence="4" key="1">
    <citation type="submission" date="2020-03" db="EMBL/GenBank/DDBJ databases">
        <title>The deep terrestrial virosphere.</title>
        <authorList>
            <person name="Holmfeldt K."/>
            <person name="Nilsson E."/>
            <person name="Simone D."/>
            <person name="Lopez-Fernandez M."/>
            <person name="Wu X."/>
            <person name="de Brujin I."/>
            <person name="Lundin D."/>
            <person name="Andersson A."/>
            <person name="Bertilsson S."/>
            <person name="Dopson M."/>
        </authorList>
    </citation>
    <scope>NUCLEOTIDE SEQUENCE</scope>
    <source>
        <strain evidence="3">MM415A00773</strain>
        <strain evidence="4">TM448B01359</strain>
    </source>
</reference>
<protein>
    <submittedName>
        <fullName evidence="4">Putative glycosyltransferase</fullName>
    </submittedName>
</protein>
<gene>
    <name evidence="3" type="ORF">MM415A00773_0012</name>
    <name evidence="4" type="ORF">TM448B01359_0012</name>
</gene>
<sequence length="239" mass="27363">MEALGNVLISVAARCLNEEELIETFIKNHGFADEIIISDGGSTDRTRDIVDVLHNSYPVRLVSFSERVPGVRGGWRNPEGKHVNFTIDQCKGDWIWLTEIDAIPSLELQKSIRNIVKNSDKKAVGSRLYYIAPRAKGSAYEHYPALLQGYGLTCWHKSLGLRADPTRDFDPVIKFEQPQEILEPPMARVHLSWWTEERLQAKRKFYMEVHGLEPTGGKDHPDKKRSREKLPEGIEWRGM</sequence>
<keyword evidence="4" id="KW-0808">Transferase</keyword>
<dbReference type="PANTHER" id="PTHR43630">
    <property type="entry name" value="POLY-BETA-1,6-N-ACETYL-D-GLUCOSAMINE SYNTHASE"/>
    <property type="match status" value="1"/>
</dbReference>
<dbReference type="GO" id="GO:0016740">
    <property type="term" value="F:transferase activity"/>
    <property type="evidence" value="ECO:0007669"/>
    <property type="project" value="UniProtKB-KW"/>
</dbReference>
<dbReference type="EMBL" id="MT144744">
    <property type="protein sequence ID" value="QJH98638.1"/>
    <property type="molecule type" value="Genomic_DNA"/>
</dbReference>
<feature type="compositionally biased region" description="Basic and acidic residues" evidence="1">
    <location>
        <begin position="228"/>
        <end position="239"/>
    </location>
</feature>
<feature type="compositionally biased region" description="Basic and acidic residues" evidence="1">
    <location>
        <begin position="212"/>
        <end position="222"/>
    </location>
</feature>